<keyword evidence="4" id="KW-0223">Dioxygenase</keyword>
<dbReference type="GO" id="GO:0006631">
    <property type="term" value="P:fatty acid metabolic process"/>
    <property type="evidence" value="ECO:0007669"/>
    <property type="project" value="UniProtKB-ARBA"/>
</dbReference>
<evidence type="ECO:0000256" key="3">
    <source>
        <dbReference type="ARBA" id="ARBA00022723"/>
    </source>
</evidence>
<dbReference type="GO" id="GO:0004601">
    <property type="term" value="F:peroxidase activity"/>
    <property type="evidence" value="ECO:0007669"/>
    <property type="project" value="InterPro"/>
</dbReference>
<accession>A0AAE8SY85</accession>
<dbReference type="GO" id="GO:0051213">
    <property type="term" value="F:dioxygenase activity"/>
    <property type="evidence" value="ECO:0007669"/>
    <property type="project" value="UniProtKB-KW"/>
</dbReference>
<dbReference type="PRINTS" id="PR00457">
    <property type="entry name" value="ANPEROXIDASE"/>
</dbReference>
<keyword evidence="5" id="KW-0560">Oxidoreductase</keyword>
<evidence type="ECO:0000256" key="1">
    <source>
        <dbReference type="ARBA" id="ARBA00011881"/>
    </source>
</evidence>
<proteinExistence type="predicted"/>
<dbReference type="InterPro" id="IPR001128">
    <property type="entry name" value="Cyt_P450"/>
</dbReference>
<dbReference type="PANTHER" id="PTHR11903">
    <property type="entry name" value="PROSTAGLANDIN G/H SYNTHASE"/>
    <property type="match status" value="1"/>
</dbReference>
<evidence type="ECO:0000313" key="9">
    <source>
        <dbReference type="Proteomes" id="UP001187682"/>
    </source>
</evidence>
<evidence type="ECO:0000256" key="4">
    <source>
        <dbReference type="ARBA" id="ARBA00022964"/>
    </source>
</evidence>
<dbReference type="GO" id="GO:0016705">
    <property type="term" value="F:oxidoreductase activity, acting on paired donors, with incorporation or reduction of molecular oxygen"/>
    <property type="evidence" value="ECO:0007669"/>
    <property type="project" value="InterPro"/>
</dbReference>
<dbReference type="InterPro" id="IPR010255">
    <property type="entry name" value="Haem_peroxidase_sf"/>
</dbReference>
<dbReference type="SUPFAM" id="SSF48264">
    <property type="entry name" value="Cytochrome P450"/>
    <property type="match status" value="1"/>
</dbReference>
<keyword evidence="6 7" id="KW-0408">Iron</keyword>
<dbReference type="AlphaFoldDB" id="A0AAE8SY85"/>
<dbReference type="Proteomes" id="UP001187682">
    <property type="component" value="Unassembled WGS sequence"/>
</dbReference>
<dbReference type="GO" id="GO:0020037">
    <property type="term" value="F:heme binding"/>
    <property type="evidence" value="ECO:0007669"/>
    <property type="project" value="InterPro"/>
</dbReference>
<dbReference type="InterPro" id="IPR019791">
    <property type="entry name" value="Haem_peroxidase_animal"/>
</dbReference>
<dbReference type="Gene3D" id="1.10.630.10">
    <property type="entry name" value="Cytochrome P450"/>
    <property type="match status" value="1"/>
</dbReference>
<dbReference type="GO" id="GO:0006979">
    <property type="term" value="P:response to oxidative stress"/>
    <property type="evidence" value="ECO:0007669"/>
    <property type="project" value="InterPro"/>
</dbReference>
<keyword evidence="3 7" id="KW-0479">Metal-binding</keyword>
<name>A0AAE8SY85_9PEZI</name>
<comment type="caution">
    <text evidence="8">The sequence shown here is derived from an EMBL/GenBank/DDBJ whole genome shotgun (WGS) entry which is preliminary data.</text>
</comment>
<evidence type="ECO:0000256" key="7">
    <source>
        <dbReference type="PIRSR" id="PIRSR619791-2"/>
    </source>
</evidence>
<dbReference type="InterPro" id="IPR037120">
    <property type="entry name" value="Haem_peroxidase_sf_animal"/>
</dbReference>
<dbReference type="CDD" id="cd20612">
    <property type="entry name" value="CYP_LDS-like_C"/>
    <property type="match status" value="1"/>
</dbReference>
<dbReference type="InterPro" id="IPR034812">
    <property type="entry name" value="Ppo-like_N"/>
</dbReference>
<evidence type="ECO:0000256" key="6">
    <source>
        <dbReference type="ARBA" id="ARBA00023004"/>
    </source>
</evidence>
<gene>
    <name evidence="8" type="ORF">DNG_08160</name>
</gene>
<dbReference type="GO" id="GO:0005506">
    <property type="term" value="F:iron ion binding"/>
    <property type="evidence" value="ECO:0007669"/>
    <property type="project" value="InterPro"/>
</dbReference>
<sequence>MPTTQADGHAVPSDSSNITKLLSEARQDLISQSHRILPDLAILQALYQTFLAGGVIDDRKYLVEKIVQLAASLPNGSTIRNDLSGTFVNTLWTTLQHPPISYLGDKFRYRTADGSYNNIMYPHLGEAGSSYARTVTPKHPQPLVRPDPSLIFDSLLARNGPAREHPSKISSNLFYLATIIIHDLFVTDEADETKSRSSAYLDLGPLYGSSQEQQDRVRTFKDGMLKNDAFSEQRLLGQPPGVCAMIVAFNRFHNYVVGEIATINEGGRFSIPEGMSTEDPAYEKAMKNRDEELFQTGRLVTCGLYVNMILNDYLRAILNLNRNPTDTDWRLDPRETIPDVFDPQGTPRGVGNQVSAEFNMIYRWHTAISNHDEDWANEFFADVFGPTADPSKLSVTEFLGGLRKWFQDQPEDPGKWTFGNLKRKEDGSFDDVSLVNLLQAGSENVAGAYGARNTPKVIKAVEILGIQQGRRWGLATLNEFRLFFKLKPYTTFAEVNSDKSVADTMEALYGHPDNIELYPGIVAEEAKTSLEPGSGLCANFTTSFAILSDAVALVRGDRFYSVDYSPSTLTNFGFNAASSDFDVAQGGVMYKLLMQAFPGWYSSNSVYALYPFTTVEGNLEILRQRGTSQEFNFEKPSLTGPPTPITSWKGVVDVLNDQEHFKVPWGKHTSEVTHHDYMLSGDAPANAQQRVSVKRCLYEPQNALNEVRQFYESATECVLRERSRKLGDTYQVDIVADVGNIIHTLFTSQFFGIPLQNSGKGGGDSGAYTESQLYDVLANLFGYVFLDLDPVKSSKHRAVAIREAQRLGKVMTAATSEVNSPRFQGLKSLLGMGKAQASLVDYGNQLVSRILDVSEDVDNTVWTIIPTAAAACATQAQGWAQMIDLFLSEQYYRHWPAIRELALSDAPEAFEKLKKYALEGLRLSTPAFGLIRTVDTEKATIQDGPQVKTVQKGDTVLTSFITAGQDPSKFPDPQQIKLDRPESSYIHHGWGPHECLGRPIVTVAAASTLRTCARLENFRRAPGPMGEMRSKPVAGGFFREFLAADGSEWGPFPRTKKVVFDGFVD</sequence>
<dbReference type="PANTHER" id="PTHR11903:SF37">
    <property type="entry name" value="PSI-PRODUCING OXYGENASE A"/>
    <property type="match status" value="1"/>
</dbReference>
<feature type="binding site" description="axial binding residue" evidence="7">
    <location>
        <position position="365"/>
    </location>
    <ligand>
        <name>heme b</name>
        <dbReference type="ChEBI" id="CHEBI:60344"/>
    </ligand>
    <ligandPart>
        <name>Fe</name>
        <dbReference type="ChEBI" id="CHEBI:18248"/>
    </ligandPart>
</feature>
<evidence type="ECO:0000256" key="2">
    <source>
        <dbReference type="ARBA" id="ARBA00022617"/>
    </source>
</evidence>
<evidence type="ECO:0000256" key="5">
    <source>
        <dbReference type="ARBA" id="ARBA00023002"/>
    </source>
</evidence>
<organism evidence="8 9">
    <name type="scientific">Cephalotrichum gorgonifer</name>
    <dbReference type="NCBI Taxonomy" id="2041049"/>
    <lineage>
        <taxon>Eukaryota</taxon>
        <taxon>Fungi</taxon>
        <taxon>Dikarya</taxon>
        <taxon>Ascomycota</taxon>
        <taxon>Pezizomycotina</taxon>
        <taxon>Sordariomycetes</taxon>
        <taxon>Hypocreomycetidae</taxon>
        <taxon>Microascales</taxon>
        <taxon>Microascaceae</taxon>
        <taxon>Cephalotrichum</taxon>
    </lineage>
</organism>
<dbReference type="Gene3D" id="1.10.640.10">
    <property type="entry name" value="Haem peroxidase domain superfamily, animal type"/>
    <property type="match status" value="1"/>
</dbReference>
<dbReference type="CDD" id="cd09817">
    <property type="entry name" value="linoleate_diol_synthase_like"/>
    <property type="match status" value="1"/>
</dbReference>
<reference evidence="8" key="1">
    <citation type="submission" date="2018-03" db="EMBL/GenBank/DDBJ databases">
        <authorList>
            <person name="Guldener U."/>
        </authorList>
    </citation>
    <scope>NUCLEOTIDE SEQUENCE</scope>
</reference>
<evidence type="ECO:0000313" key="8">
    <source>
        <dbReference type="EMBL" id="SPO05473.1"/>
    </source>
</evidence>
<dbReference type="EMBL" id="ONZQ02000013">
    <property type="protein sequence ID" value="SPO05473.1"/>
    <property type="molecule type" value="Genomic_DNA"/>
</dbReference>
<dbReference type="Pfam" id="PF00067">
    <property type="entry name" value="p450"/>
    <property type="match status" value="1"/>
</dbReference>
<comment type="subunit">
    <text evidence="1">Homotetramer.</text>
</comment>
<keyword evidence="9" id="KW-1185">Reference proteome</keyword>
<dbReference type="SUPFAM" id="SSF48113">
    <property type="entry name" value="Heme-dependent peroxidases"/>
    <property type="match status" value="1"/>
</dbReference>
<dbReference type="InterPro" id="IPR050783">
    <property type="entry name" value="Oxylipin_biosynth_metab"/>
</dbReference>
<dbReference type="GO" id="GO:0004497">
    <property type="term" value="F:monooxygenase activity"/>
    <property type="evidence" value="ECO:0007669"/>
    <property type="project" value="InterPro"/>
</dbReference>
<dbReference type="PROSITE" id="PS50292">
    <property type="entry name" value="PEROXIDASE_3"/>
    <property type="match status" value="1"/>
</dbReference>
<protein>
    <submittedName>
        <fullName evidence="8">Related to Psi-producing oxygenase A</fullName>
    </submittedName>
</protein>
<keyword evidence="2 7" id="KW-0349">Heme</keyword>
<dbReference type="Pfam" id="PF03098">
    <property type="entry name" value="An_peroxidase"/>
    <property type="match status" value="1"/>
</dbReference>
<dbReference type="InterPro" id="IPR036396">
    <property type="entry name" value="Cyt_P450_sf"/>
</dbReference>